<proteinExistence type="predicted"/>
<sequence>MAKSPLIVPGADCNGLVAPKMALPCLTTSLPSQTVAKIGPDNMYDNNDGKNGFDSAALLDAEEDDDFEVVVLELWDEEEEEIEDDVDDPLEVFCDDILDDSALVVILELISSLLVKLV</sequence>
<name>A0A9P8PW64_9ASCO</name>
<dbReference type="EMBL" id="JAEUBF010000443">
    <property type="protein sequence ID" value="KAH3678489.1"/>
    <property type="molecule type" value="Genomic_DNA"/>
</dbReference>
<dbReference type="Proteomes" id="UP000769528">
    <property type="component" value="Unassembled WGS sequence"/>
</dbReference>
<accession>A0A9P8PW64</accession>
<protein>
    <submittedName>
        <fullName evidence="1">Uncharacterized protein</fullName>
    </submittedName>
</protein>
<gene>
    <name evidence="1" type="ORF">WICMUC_001506</name>
</gene>
<reference evidence="1" key="1">
    <citation type="journal article" date="2021" name="Open Biol.">
        <title>Shared evolutionary footprints suggest mitochondrial oxidative damage underlies multiple complex I losses in fungi.</title>
        <authorList>
            <person name="Schikora-Tamarit M.A."/>
            <person name="Marcet-Houben M."/>
            <person name="Nosek J."/>
            <person name="Gabaldon T."/>
        </authorList>
    </citation>
    <scope>NUCLEOTIDE SEQUENCE</scope>
    <source>
        <strain evidence="1">CBS6341</strain>
    </source>
</reference>
<evidence type="ECO:0000313" key="1">
    <source>
        <dbReference type="EMBL" id="KAH3678489.1"/>
    </source>
</evidence>
<dbReference type="AlphaFoldDB" id="A0A9P8PW64"/>
<organism evidence="1 2">
    <name type="scientific">Wickerhamomyces mucosus</name>
    <dbReference type="NCBI Taxonomy" id="1378264"/>
    <lineage>
        <taxon>Eukaryota</taxon>
        <taxon>Fungi</taxon>
        <taxon>Dikarya</taxon>
        <taxon>Ascomycota</taxon>
        <taxon>Saccharomycotina</taxon>
        <taxon>Saccharomycetes</taxon>
        <taxon>Phaffomycetales</taxon>
        <taxon>Wickerhamomycetaceae</taxon>
        <taxon>Wickerhamomyces</taxon>
    </lineage>
</organism>
<reference evidence="1" key="2">
    <citation type="submission" date="2021-01" db="EMBL/GenBank/DDBJ databases">
        <authorList>
            <person name="Schikora-Tamarit M.A."/>
        </authorList>
    </citation>
    <scope>NUCLEOTIDE SEQUENCE</scope>
    <source>
        <strain evidence="1">CBS6341</strain>
    </source>
</reference>
<evidence type="ECO:0000313" key="2">
    <source>
        <dbReference type="Proteomes" id="UP000769528"/>
    </source>
</evidence>
<comment type="caution">
    <text evidence="1">The sequence shown here is derived from an EMBL/GenBank/DDBJ whole genome shotgun (WGS) entry which is preliminary data.</text>
</comment>
<keyword evidence="2" id="KW-1185">Reference proteome</keyword>